<feature type="compositionally biased region" description="Low complexity" evidence="1">
    <location>
        <begin position="343"/>
        <end position="369"/>
    </location>
</feature>
<organism evidence="2 3">
    <name type="scientific">Pseudo-nitzschia multistriata</name>
    <dbReference type="NCBI Taxonomy" id="183589"/>
    <lineage>
        <taxon>Eukaryota</taxon>
        <taxon>Sar</taxon>
        <taxon>Stramenopiles</taxon>
        <taxon>Ochrophyta</taxon>
        <taxon>Bacillariophyta</taxon>
        <taxon>Bacillariophyceae</taxon>
        <taxon>Bacillariophycidae</taxon>
        <taxon>Bacillariales</taxon>
        <taxon>Bacillariaceae</taxon>
        <taxon>Pseudo-nitzschia</taxon>
    </lineage>
</organism>
<feature type="region of interest" description="Disordered" evidence="1">
    <location>
        <begin position="46"/>
        <end position="116"/>
    </location>
</feature>
<accession>A0A448Z8Y0</accession>
<evidence type="ECO:0000313" key="2">
    <source>
        <dbReference type="EMBL" id="VEU38464.1"/>
    </source>
</evidence>
<sequence>MHRAVAARMANPNLSLYEALCIGGFDYSENDDKSVLDSKQVTLGQRKNQLSRRLRLARKSNSGGGKNPPRSPSAVGNNGGATSTSTTENRNITNIVSSKEPQPRENNAFSKAKDHHSTIYRQKVDFKNELATGSFNGNNKSIGIGDAVGDHQAKRTRFTCPPAPVTQPKLNWNHSLHQGWMYVTDPYMNSQVTTSQSVSQYQPGASAVALSSLTSTAQAVGLTLEQLALTLSSNTTSLTKLVAEARSGESETKQELMALNLYQNDIKPLYTKCLLVAGVDASLAEQNTPTYVKFATKAWEFEGERLQTLRNAMNIGKETKHTVAFAESSFQQNYTKSSSRTPTTTNSKANKDNSNNDNNTITSSDWNSTNRIECNQDNCQADKEHNQHSHEHEHSHTTTKNANNDSDRHDSSECESRHFHRVGECGHKAVIHKPKDGPPHIDFIVNDQIECYQGQDSMSLAGTSLAGRSEKSLDSYWPSKLKCKEVDEAGPKSCAKSVGAQFDSNWGHLEPLVQEPKTFKLSEISAQDPEWTFDATDGAGIDNVAMGLFELGREVSSDVANC</sequence>
<protein>
    <submittedName>
        <fullName evidence="2">Uncharacterized protein</fullName>
    </submittedName>
</protein>
<feature type="compositionally biased region" description="Basic and acidic residues" evidence="1">
    <location>
        <begin position="381"/>
        <end position="396"/>
    </location>
</feature>
<feature type="region of interest" description="Disordered" evidence="1">
    <location>
        <begin position="331"/>
        <end position="369"/>
    </location>
</feature>
<keyword evidence="3" id="KW-1185">Reference proteome</keyword>
<feature type="compositionally biased region" description="Basic and acidic residues" evidence="1">
    <location>
        <begin position="405"/>
        <end position="415"/>
    </location>
</feature>
<feature type="region of interest" description="Disordered" evidence="1">
    <location>
        <begin position="381"/>
        <end position="415"/>
    </location>
</feature>
<evidence type="ECO:0000256" key="1">
    <source>
        <dbReference type="SAM" id="MobiDB-lite"/>
    </source>
</evidence>
<name>A0A448Z8Y0_9STRA</name>
<evidence type="ECO:0000313" key="3">
    <source>
        <dbReference type="Proteomes" id="UP000291116"/>
    </source>
</evidence>
<gene>
    <name evidence="2" type="ORF">PSNMU_V1.4_AUG-EV-PASAV3_0053060</name>
</gene>
<reference evidence="2 3" key="1">
    <citation type="submission" date="2019-01" db="EMBL/GenBank/DDBJ databases">
        <authorList>
            <person name="Ferrante I. M."/>
        </authorList>
    </citation>
    <scope>NUCLEOTIDE SEQUENCE [LARGE SCALE GENOMIC DNA]</scope>
    <source>
        <strain evidence="2 3">B856</strain>
    </source>
</reference>
<feature type="compositionally biased region" description="Basic residues" evidence="1">
    <location>
        <begin position="49"/>
        <end position="58"/>
    </location>
</feature>
<feature type="compositionally biased region" description="Polar residues" evidence="1">
    <location>
        <begin position="331"/>
        <end position="342"/>
    </location>
</feature>
<feature type="compositionally biased region" description="Polar residues" evidence="1">
    <location>
        <begin position="88"/>
        <end position="109"/>
    </location>
</feature>
<dbReference type="Proteomes" id="UP000291116">
    <property type="component" value="Unassembled WGS sequence"/>
</dbReference>
<dbReference type="AlphaFoldDB" id="A0A448Z8Y0"/>
<dbReference type="EMBL" id="CAACVS010000170">
    <property type="protein sequence ID" value="VEU38464.1"/>
    <property type="molecule type" value="Genomic_DNA"/>
</dbReference>
<proteinExistence type="predicted"/>
<dbReference type="OrthoDB" id="47361at2759"/>